<dbReference type="GO" id="GO:0004527">
    <property type="term" value="F:exonuclease activity"/>
    <property type="evidence" value="ECO:0007669"/>
    <property type="project" value="UniProtKB-KW"/>
</dbReference>
<evidence type="ECO:0000313" key="6">
    <source>
        <dbReference type="Proteomes" id="UP000091926"/>
    </source>
</evidence>
<dbReference type="PANTHER" id="PTHR30337">
    <property type="entry name" value="COMPONENT OF ATP-DEPENDENT DSDNA EXONUCLEASE"/>
    <property type="match status" value="1"/>
</dbReference>
<name>A0A193G985_9BORD</name>
<evidence type="ECO:0000256" key="2">
    <source>
        <dbReference type="ARBA" id="ARBA00022801"/>
    </source>
</evidence>
<dbReference type="KEGG" id="bfz:BAU07_01845"/>
<dbReference type="AlphaFoldDB" id="A0A193G985"/>
<keyword evidence="1" id="KW-0540">Nuclease</keyword>
<evidence type="ECO:0000313" key="5">
    <source>
        <dbReference type="EMBL" id="ANN76031.1"/>
    </source>
</evidence>
<dbReference type="InterPro" id="IPR004843">
    <property type="entry name" value="Calcineurin-like_PHP"/>
</dbReference>
<evidence type="ECO:0000259" key="4">
    <source>
        <dbReference type="Pfam" id="PF00149"/>
    </source>
</evidence>
<dbReference type="InterPro" id="IPR041796">
    <property type="entry name" value="Mre11_N"/>
</dbReference>
<keyword evidence="2" id="KW-0378">Hydrolase</keyword>
<dbReference type="PANTHER" id="PTHR30337:SF0">
    <property type="entry name" value="NUCLEASE SBCCD SUBUNIT D"/>
    <property type="match status" value="1"/>
</dbReference>
<dbReference type="SUPFAM" id="SSF56300">
    <property type="entry name" value="Metallo-dependent phosphatases"/>
    <property type="match status" value="1"/>
</dbReference>
<dbReference type="RefSeq" id="WP_066653325.1">
    <property type="nucleotide sequence ID" value="NZ_CBCSCL010000025.1"/>
</dbReference>
<reference evidence="5 6" key="1">
    <citation type="submission" date="2016-06" db="EMBL/GenBank/DDBJ databases">
        <title>Complete genome sequences of Bordetella bronchialis and Bordetella flabilis.</title>
        <authorList>
            <person name="LiPuma J.J."/>
            <person name="Spilker T."/>
        </authorList>
    </citation>
    <scope>NUCLEOTIDE SEQUENCE [LARGE SCALE GENOMIC DNA]</scope>
    <source>
        <strain evidence="5 6">AU10664</strain>
    </source>
</reference>
<dbReference type="OrthoDB" id="9773856at2"/>
<gene>
    <name evidence="5" type="ORF">BAU07_01845</name>
</gene>
<protein>
    <submittedName>
        <fullName evidence="5">Metallophosphatase</fullName>
    </submittedName>
</protein>
<dbReference type="CDD" id="cd00840">
    <property type="entry name" value="MPP_Mre11_N"/>
    <property type="match status" value="1"/>
</dbReference>
<accession>A0A193G985</accession>
<sequence length="384" mass="40770">MVRLLHTSDWQIGKLFGQFETDDAAILADARFRVVERIATLASEHRVHAALVAGDVFDAQTVSDRTLHRLFNAMGGYAGPWVLIPGNHDAALTESVWTRAQRLGAIPPHVHVCLQAQPLVLLEQGLAILPAPLTQRNTYTDLTEWFAGAETAPGLLRIGMAHGSVQGVLAEDIDSPNPIAADRAHEAGLDYLALGDWHGQRQIDTRTWYSGTPETDRFRGNTSGQVLIVELDGPGAAPSVAPVAVGAFRWHTEELVLRVPSDVDAAMQRLGAFGGNDVVQLACSGSVDLDGYRRLQQALGQAKGIVRALLADLSQLTLQPSGQDLDALQADGYLGEVLSALRGAQDGPEAEVARDALAVLAGILDRRAGRAVALPPSAPAGDAG</sequence>
<dbReference type="Proteomes" id="UP000091926">
    <property type="component" value="Chromosome"/>
</dbReference>
<evidence type="ECO:0000256" key="1">
    <source>
        <dbReference type="ARBA" id="ARBA00022722"/>
    </source>
</evidence>
<dbReference type="Gene3D" id="3.60.21.10">
    <property type="match status" value="1"/>
</dbReference>
<feature type="domain" description="Calcineurin-like phosphoesterase" evidence="4">
    <location>
        <begin position="3"/>
        <end position="109"/>
    </location>
</feature>
<dbReference type="STRING" id="463014.BAU07_01845"/>
<dbReference type="InterPro" id="IPR014577">
    <property type="entry name" value="UCP033093_metalloPase"/>
</dbReference>
<keyword evidence="6" id="KW-1185">Reference proteome</keyword>
<organism evidence="5 6">
    <name type="scientific">Bordetella flabilis</name>
    <dbReference type="NCBI Taxonomy" id="463014"/>
    <lineage>
        <taxon>Bacteria</taxon>
        <taxon>Pseudomonadati</taxon>
        <taxon>Pseudomonadota</taxon>
        <taxon>Betaproteobacteria</taxon>
        <taxon>Burkholderiales</taxon>
        <taxon>Alcaligenaceae</taxon>
        <taxon>Bordetella</taxon>
    </lineage>
</organism>
<keyword evidence="3" id="KW-0269">Exonuclease</keyword>
<dbReference type="EMBL" id="CP016172">
    <property type="protein sequence ID" value="ANN76031.1"/>
    <property type="molecule type" value="Genomic_DNA"/>
</dbReference>
<proteinExistence type="predicted"/>
<dbReference type="InterPro" id="IPR029052">
    <property type="entry name" value="Metallo-depent_PP-like"/>
</dbReference>
<dbReference type="PIRSF" id="PIRSF033093">
    <property type="entry name" value="UCP_ML1119"/>
    <property type="match status" value="1"/>
</dbReference>
<dbReference type="Pfam" id="PF00149">
    <property type="entry name" value="Metallophos"/>
    <property type="match status" value="1"/>
</dbReference>
<dbReference type="InterPro" id="IPR050535">
    <property type="entry name" value="DNA_Repair-Maintenance_Comp"/>
</dbReference>
<evidence type="ECO:0000256" key="3">
    <source>
        <dbReference type="ARBA" id="ARBA00022839"/>
    </source>
</evidence>